<feature type="compositionally biased region" description="Basic and acidic residues" evidence="1">
    <location>
        <begin position="2032"/>
        <end position="2045"/>
    </location>
</feature>
<dbReference type="Gene3D" id="1.10.1070.11">
    <property type="entry name" value="Phosphatidylinositol 3-/4-kinase, catalytic domain"/>
    <property type="match status" value="1"/>
</dbReference>
<feature type="compositionally biased region" description="Low complexity" evidence="1">
    <location>
        <begin position="819"/>
        <end position="828"/>
    </location>
</feature>
<feature type="compositionally biased region" description="Gly residues" evidence="1">
    <location>
        <begin position="592"/>
        <end position="616"/>
    </location>
</feature>
<dbReference type="Pfam" id="PF02260">
    <property type="entry name" value="FATC"/>
    <property type="match status" value="1"/>
</dbReference>
<feature type="region of interest" description="Disordered" evidence="1">
    <location>
        <begin position="809"/>
        <end position="837"/>
    </location>
</feature>
<dbReference type="Pfam" id="PF00454">
    <property type="entry name" value="PI3_PI4_kinase"/>
    <property type="match status" value="1"/>
</dbReference>
<evidence type="ECO:0000259" key="4">
    <source>
        <dbReference type="PROSITE" id="PS51190"/>
    </source>
</evidence>
<dbReference type="PANTHER" id="PTHR11139:SF68">
    <property type="entry name" value="DNA-DEPENDENT PROTEIN KINASE CATALYTIC SUBUNIT"/>
    <property type="match status" value="1"/>
</dbReference>
<feature type="region of interest" description="Disordered" evidence="1">
    <location>
        <begin position="1705"/>
        <end position="1731"/>
    </location>
</feature>
<organism evidence="5 6">
    <name type="scientific">Cymbomonas tetramitiformis</name>
    <dbReference type="NCBI Taxonomy" id="36881"/>
    <lineage>
        <taxon>Eukaryota</taxon>
        <taxon>Viridiplantae</taxon>
        <taxon>Chlorophyta</taxon>
        <taxon>Pyramimonadophyceae</taxon>
        <taxon>Pyramimonadales</taxon>
        <taxon>Pyramimonadaceae</taxon>
        <taxon>Cymbomonas</taxon>
    </lineage>
</organism>
<name>A0AAE0C7P6_9CHLO</name>
<dbReference type="GO" id="GO:0004674">
    <property type="term" value="F:protein serine/threonine kinase activity"/>
    <property type="evidence" value="ECO:0007669"/>
    <property type="project" value="TreeGrafter"/>
</dbReference>
<gene>
    <name evidence="5" type="ORF">CYMTET_40612</name>
</gene>
<dbReference type="PROSITE" id="PS51190">
    <property type="entry name" value="FATC"/>
    <property type="match status" value="1"/>
</dbReference>
<feature type="region of interest" description="Disordered" evidence="1">
    <location>
        <begin position="592"/>
        <end position="627"/>
    </location>
</feature>
<dbReference type="GO" id="GO:0000723">
    <property type="term" value="P:telomere maintenance"/>
    <property type="evidence" value="ECO:0007669"/>
    <property type="project" value="TreeGrafter"/>
</dbReference>
<evidence type="ECO:0000256" key="1">
    <source>
        <dbReference type="SAM" id="MobiDB-lite"/>
    </source>
</evidence>
<evidence type="ECO:0000259" key="3">
    <source>
        <dbReference type="PROSITE" id="PS50878"/>
    </source>
</evidence>
<feature type="domain" description="Reverse transcriptase" evidence="3">
    <location>
        <begin position="1071"/>
        <end position="1337"/>
    </location>
</feature>
<protein>
    <recommendedName>
        <fullName evidence="7">Non-specific serine/threonine protein kinase</fullName>
    </recommendedName>
</protein>
<dbReference type="PROSITE" id="PS50878">
    <property type="entry name" value="RT_POL"/>
    <property type="match status" value="1"/>
</dbReference>
<comment type="caution">
    <text evidence="5">The sequence shown here is derived from an EMBL/GenBank/DDBJ whole genome shotgun (WGS) entry which is preliminary data.</text>
</comment>
<dbReference type="SUPFAM" id="SSF56112">
    <property type="entry name" value="Protein kinase-like (PK-like)"/>
    <property type="match status" value="1"/>
</dbReference>
<feature type="region of interest" description="Disordered" evidence="1">
    <location>
        <begin position="1815"/>
        <end position="1848"/>
    </location>
</feature>
<accession>A0AAE0C7P6</accession>
<dbReference type="InterPro" id="IPR000477">
    <property type="entry name" value="RT_dom"/>
</dbReference>
<reference evidence="5 6" key="1">
    <citation type="journal article" date="2015" name="Genome Biol. Evol.">
        <title>Comparative Genomics of a Bacterivorous Green Alga Reveals Evolutionary Causalities and Consequences of Phago-Mixotrophic Mode of Nutrition.</title>
        <authorList>
            <person name="Burns J.A."/>
            <person name="Paasch A."/>
            <person name="Narechania A."/>
            <person name="Kim E."/>
        </authorList>
    </citation>
    <scope>NUCLEOTIDE SEQUENCE [LARGE SCALE GENOMIC DNA]</scope>
    <source>
        <strain evidence="5 6">PLY_AMNH</strain>
    </source>
</reference>
<feature type="region of interest" description="Disordered" evidence="1">
    <location>
        <begin position="685"/>
        <end position="722"/>
    </location>
</feature>
<dbReference type="GO" id="GO:0005634">
    <property type="term" value="C:nucleus"/>
    <property type="evidence" value="ECO:0007669"/>
    <property type="project" value="TreeGrafter"/>
</dbReference>
<proteinExistence type="predicted"/>
<dbReference type="InterPro" id="IPR036940">
    <property type="entry name" value="PI3/4_kinase_cat_sf"/>
</dbReference>
<sequence>MGSTQREAAVKHLEELHALLPRGLLRDALLRRTTGPEAFLVMRHNLAATLSTMSMAGYIAGVGDRHLKNFLVDCQCGDLVAIDFGYSFGTGTQMLPVPELMPFRLTRQLLGILDPLDAPALLRADMVRVMKVMHASRDVLSAMLDIFLKEPLMDWRREVMPSRRVKFGKADASAVEQCRGGTISDPSFVEQEGGMLQPPTHTHTHTHLLKFAATSQSNQRKGSSHGELVRGVEGYRRKSVADAQVWMRAAQFIILSPLGQRLGILAVAWRHSSSAPAGQLQRGSGGPVRLREQRCGLARGLGGGDMARADRGAGMDRLQAQGGITPQVWSALLKFAATSQGNLRKGSSHEELVLGVEGYRRKSVADAQVWMRATQFIILSPLGQRLGILAVAWVGKLSWDQAVGGSGVMWGVGLVVEGWLDWRSSGAGMNRLQAQGGSALAVQMQRGSGGSARLRGSHSSLAADLAVTDSVNNERRVDGGRSAGQSVGPAMAALPVGTLVEVYWPGERSWYGGRLGGGASVEGATVIEYLDGNPEREEVFLEDRPRDPGDHDGFLSRRGGGRRVGVKTVGGWSREAEKGLLMGWRRLPRGDVGAGAGGETEGVSGEDGAGVDGLAGGMAVSSGEGVEGPHLSLRLELSGRSAGVSVDLGSGAVAVGQSGGEEAVGVAGEGVHGVRLGTRTVGAERGADVAGEGGAVEPLRPLGGASGGTSGSAQLEGSGGRKGAGQRVGNVVCSVPGCSVGALGSSRALTEHFRRSHPDASGLLLSAARLTRCPEQSCGHILSETGLRQHQGRGGGCLASYAQRCAPAQGGGGSGGRGNPRAAGRAQGQHGGESLVGDPDGLGEAGWTWLRGLSVDECAVSDFPSLMVPKKLWGLFTECVMVALRRMRVDTEDVEAYKLFFLLPRLVLQPVQQGVKQGVAQVIKERCARFLRGEWEGLHAEVPGDRRAVAEADEERVLRDAVRLVKAGQLGKAAKRLELAKLAPATEETLLKLERLHPAGTGRRQDVGEDRRRELRGQALELDEKTFDDVMRNLPRASGPGSSQWRWEHMWAVHVSGGRDALLEVCNHLAAGRAPAGVREWLAGARLVALLKDDLGVNVRPIACGEVLRKLVAKVICRQRAKALRARFGGRRQDDDHGGLRAAQIGVAVKGGADLGVHTVQAALDRHPEWVCVKADARNAFNAVHREAMFEAIERDFPELWAWTDLCYGVDANLGFRLGGVDGSVMRFVKSKEGTQQGDPLGPLYLAPLQVVLERVQEGHPSVVIFAYLDDAFFLGPPVEAALAYETYMEEAVAIGLDIQPVKSAAFSPEGDASCFEAGMPGARGELDFIDVLGMPVGKAEAVSVEMLKKVEELCGILPLLNKLGHAQAQGLLLRFCAHPRLGFWLRGVPPEMMREAAEEHDRRMQGALRDLLPGGGLAWHSCEFATLPHGMGLTKAARVSSAAWLGGFAQVWEDMRELFPTVTAGTEDLGAESDLPYVNSLQAAMQKVSEAMEVIGEARGANEHLPPQVPKADDVKKLSDYSRSQKRAQRVYAAVLHSADWLWLAGHVGASRLPWLFSVTFNSIGPAFLRGVPCCPALERVLFEVAKSAYPLASALHDDFAGYLTYSRNHCPDVTVLDAEGPGQHVLFDVATARPMSDAHLGAAMMAPGAAAKKVEESKVATYGDVRPHHFIPFGVEVYGGLGPAAYGFLRKTQRRFRERRYMEANAEGGEQVDGNGDEDEDEDEEAARGGAVGWKEKWVRLLSFALARGVAGLIIRRAVGRCPAGSGWRWAGGGRVGGGMGPDLDRGEADRREGAERLALMDRAWEDAFEETDYATQDGSGGGMQESEGTQRERSGQAPGIGGLSQAASSVEDILNEWDDLLSPGPGSGVWTQEQSGASPEQAMALAEGGVATLMGASRRVAGLLGGVDGMGGTDEDDGGDVGRRKSVADAQVWMRAAQFIILSPLGQRLGILAVAWRHSSSAPAGQPQRGSGGPVRLREQRGGLARGLGGGDMARAARGAGMNRLQAQGGSALAGGQGLMEMSSRRRGSRIDGAKVATEKTESELNTETREVAHVELKVVHAQRKLALWHPAAITLDELEPRHAGQHHFRGLKALVRGDPAWNVRARKQGTVCANVEEQVDFLLDQACDPNILARAWTGWCPWV</sequence>
<dbReference type="InterPro" id="IPR000403">
    <property type="entry name" value="PI3/4_kinase_cat_dom"/>
</dbReference>
<dbReference type="Pfam" id="PF00078">
    <property type="entry name" value="RVT_1"/>
    <property type="match status" value="1"/>
</dbReference>
<dbReference type="InterPro" id="IPR011009">
    <property type="entry name" value="Kinase-like_dom_sf"/>
</dbReference>
<dbReference type="PANTHER" id="PTHR11139">
    <property type="entry name" value="ATAXIA TELANGIECTASIA MUTATED ATM -RELATED"/>
    <property type="match status" value="1"/>
</dbReference>
<evidence type="ECO:0000313" key="6">
    <source>
        <dbReference type="Proteomes" id="UP001190700"/>
    </source>
</evidence>
<dbReference type="Proteomes" id="UP001190700">
    <property type="component" value="Unassembled WGS sequence"/>
</dbReference>
<feature type="compositionally biased region" description="Acidic residues" evidence="1">
    <location>
        <begin position="1717"/>
        <end position="1727"/>
    </location>
</feature>
<feature type="domain" description="PI3K/PI4K catalytic" evidence="2">
    <location>
        <begin position="1"/>
        <end position="204"/>
    </location>
</feature>
<feature type="domain" description="FATC" evidence="4">
    <location>
        <begin position="2115"/>
        <end position="2147"/>
    </location>
</feature>
<dbReference type="PROSITE" id="PS50290">
    <property type="entry name" value="PI3_4_KINASE_3"/>
    <property type="match status" value="1"/>
</dbReference>
<dbReference type="InterPro" id="IPR003152">
    <property type="entry name" value="FATC_dom"/>
</dbReference>
<dbReference type="SMART" id="SM00146">
    <property type="entry name" value="PI3Kc"/>
    <property type="match status" value="1"/>
</dbReference>
<feature type="compositionally biased region" description="Gly residues" evidence="1">
    <location>
        <begin position="809"/>
        <end position="818"/>
    </location>
</feature>
<evidence type="ECO:0000313" key="5">
    <source>
        <dbReference type="EMBL" id="KAK3249991.1"/>
    </source>
</evidence>
<keyword evidence="6" id="KW-1185">Reference proteome</keyword>
<dbReference type="EMBL" id="LGRX02026967">
    <property type="protein sequence ID" value="KAK3249991.1"/>
    <property type="molecule type" value="Genomic_DNA"/>
</dbReference>
<feature type="region of interest" description="Disordered" evidence="1">
    <location>
        <begin position="2015"/>
        <end position="2045"/>
    </location>
</feature>
<evidence type="ECO:0008006" key="7">
    <source>
        <dbReference type="Google" id="ProtNLM"/>
    </source>
</evidence>
<dbReference type="GO" id="GO:0006302">
    <property type="term" value="P:double-strand break repair"/>
    <property type="evidence" value="ECO:0007669"/>
    <property type="project" value="TreeGrafter"/>
</dbReference>
<dbReference type="InterPro" id="IPR050517">
    <property type="entry name" value="DDR_Repair_Kinase"/>
</dbReference>
<evidence type="ECO:0000259" key="2">
    <source>
        <dbReference type="PROSITE" id="PS50290"/>
    </source>
</evidence>
<dbReference type="SMART" id="SM01343">
    <property type="entry name" value="FATC"/>
    <property type="match status" value="1"/>
</dbReference>